<evidence type="ECO:0000313" key="1">
    <source>
        <dbReference type="Ensembl" id="ENSSFAP00005035740.1"/>
    </source>
</evidence>
<reference evidence="1" key="3">
    <citation type="submission" date="2025-09" db="UniProtKB">
        <authorList>
            <consortium name="Ensembl"/>
        </authorList>
    </citation>
    <scope>IDENTIFICATION</scope>
</reference>
<dbReference type="OMA" id="ICLEVNI"/>
<proteinExistence type="predicted"/>
<name>A0A672I3W8_SALFA</name>
<dbReference type="InParanoid" id="A0A672I3W8"/>
<protein>
    <submittedName>
        <fullName evidence="1">Uncharacterized protein</fullName>
    </submittedName>
</protein>
<dbReference type="AlphaFoldDB" id="A0A672I3W8"/>
<reference evidence="1" key="1">
    <citation type="submission" date="2019-06" db="EMBL/GenBank/DDBJ databases">
        <authorList>
            <consortium name="Wellcome Sanger Institute Data Sharing"/>
        </authorList>
    </citation>
    <scope>NUCLEOTIDE SEQUENCE [LARGE SCALE GENOMIC DNA]</scope>
</reference>
<accession>A0A672I3W8</accession>
<evidence type="ECO:0000313" key="2">
    <source>
        <dbReference type="Proteomes" id="UP000472267"/>
    </source>
</evidence>
<dbReference type="Proteomes" id="UP000472267">
    <property type="component" value="Chromosome 22"/>
</dbReference>
<reference evidence="1" key="2">
    <citation type="submission" date="2025-08" db="UniProtKB">
        <authorList>
            <consortium name="Ensembl"/>
        </authorList>
    </citation>
    <scope>IDENTIFICATION</scope>
</reference>
<sequence length="103" mass="11327">MIPTPFAMALAVIGQRERRSRKTHLDPGGAAFAHSVGHGGAGRVDHGHEAHEAKVLGLEVDVVCVEGKAFGVFVLWHEQVAETWRTEEMRTDSYLTPSCYSRL</sequence>
<keyword evidence="2" id="KW-1185">Reference proteome</keyword>
<dbReference type="Ensembl" id="ENSSFAT00005037086.1">
    <property type="protein sequence ID" value="ENSSFAP00005035740.1"/>
    <property type="gene ID" value="ENSSFAG00005018093.1"/>
</dbReference>
<organism evidence="1 2">
    <name type="scientific">Salarias fasciatus</name>
    <name type="common">Jewelled blenny</name>
    <name type="synonym">Blennius fasciatus</name>
    <dbReference type="NCBI Taxonomy" id="181472"/>
    <lineage>
        <taxon>Eukaryota</taxon>
        <taxon>Metazoa</taxon>
        <taxon>Chordata</taxon>
        <taxon>Craniata</taxon>
        <taxon>Vertebrata</taxon>
        <taxon>Euteleostomi</taxon>
        <taxon>Actinopterygii</taxon>
        <taxon>Neopterygii</taxon>
        <taxon>Teleostei</taxon>
        <taxon>Neoteleostei</taxon>
        <taxon>Acanthomorphata</taxon>
        <taxon>Ovalentaria</taxon>
        <taxon>Blenniimorphae</taxon>
        <taxon>Blenniiformes</taxon>
        <taxon>Blennioidei</taxon>
        <taxon>Blenniidae</taxon>
        <taxon>Salariinae</taxon>
        <taxon>Salarias</taxon>
    </lineage>
</organism>